<evidence type="ECO:0000313" key="3">
    <source>
        <dbReference type="Proteomes" id="UP000270094"/>
    </source>
</evidence>
<keyword evidence="3" id="KW-1185">Reference proteome</keyword>
<dbReference type="Proteomes" id="UP000270094">
    <property type="component" value="Unassembled WGS sequence"/>
</dbReference>
<dbReference type="OrthoDB" id="5829537at2759"/>
<name>A0A3P7JF34_STRVU</name>
<protein>
    <submittedName>
        <fullName evidence="2">Uncharacterized protein</fullName>
    </submittedName>
</protein>
<feature type="region of interest" description="Disordered" evidence="1">
    <location>
        <begin position="1"/>
        <end position="44"/>
    </location>
</feature>
<evidence type="ECO:0000256" key="1">
    <source>
        <dbReference type="SAM" id="MobiDB-lite"/>
    </source>
</evidence>
<dbReference type="AlphaFoldDB" id="A0A3P7JF34"/>
<sequence>MIQGSTVLKNVERQRFKKQSEMGSGGRSSAPGYYPENDRHSSNAFYPDRRAVTLSNRTWQEPSGLSVSVWLAVIPTEDFKGMILKTSVDDLS</sequence>
<accession>A0A3P7JF34</accession>
<evidence type="ECO:0000313" key="2">
    <source>
        <dbReference type="EMBL" id="VDM81966.1"/>
    </source>
</evidence>
<reference evidence="2 3" key="1">
    <citation type="submission" date="2018-11" db="EMBL/GenBank/DDBJ databases">
        <authorList>
            <consortium name="Pathogen Informatics"/>
        </authorList>
    </citation>
    <scope>NUCLEOTIDE SEQUENCE [LARGE SCALE GENOMIC DNA]</scope>
</reference>
<organism evidence="2 3">
    <name type="scientific">Strongylus vulgaris</name>
    <name type="common">Blood worm</name>
    <dbReference type="NCBI Taxonomy" id="40348"/>
    <lineage>
        <taxon>Eukaryota</taxon>
        <taxon>Metazoa</taxon>
        <taxon>Ecdysozoa</taxon>
        <taxon>Nematoda</taxon>
        <taxon>Chromadorea</taxon>
        <taxon>Rhabditida</taxon>
        <taxon>Rhabditina</taxon>
        <taxon>Rhabditomorpha</taxon>
        <taxon>Strongyloidea</taxon>
        <taxon>Strongylidae</taxon>
        <taxon>Strongylus</taxon>
    </lineage>
</organism>
<proteinExistence type="predicted"/>
<gene>
    <name evidence="2" type="ORF">SVUK_LOCUS16964</name>
</gene>
<dbReference type="EMBL" id="UYYB01115411">
    <property type="protein sequence ID" value="VDM81966.1"/>
    <property type="molecule type" value="Genomic_DNA"/>
</dbReference>
<feature type="compositionally biased region" description="Basic and acidic residues" evidence="1">
    <location>
        <begin position="10"/>
        <end position="20"/>
    </location>
</feature>